<proteinExistence type="predicted"/>
<sequence>MATSLLRLGRLGSVKRLLREGWSTPRTPLVAALCTEGDVPPKTAKASVKTIEADERASLLAYKPAVTFPSKLSATGFLPKDIALEQAPEPEPEPFDDTTYKNLQHHHYNMYTFADVDVALSKYRLPQPSSGRASPRP</sequence>
<dbReference type="Pfam" id="PF15880">
    <property type="entry name" value="NDUFV3"/>
    <property type="match status" value="1"/>
</dbReference>
<dbReference type="GeneTree" id="ENSGT00390000012196"/>
<name>A0A9J7XSB7_CYPCA</name>
<dbReference type="Ensembl" id="ENSCCRT00000183597.1">
    <property type="protein sequence ID" value="ENSCCRP00000108640.1"/>
    <property type="gene ID" value="ENSCCRG00000057455.1"/>
</dbReference>
<accession>A0A9J7XSB7</accession>
<dbReference type="GO" id="GO:0042775">
    <property type="term" value="P:mitochondrial ATP synthesis coupled electron transport"/>
    <property type="evidence" value="ECO:0007669"/>
    <property type="project" value="TreeGrafter"/>
</dbReference>
<reference evidence="1" key="2">
    <citation type="submission" date="2025-09" db="UniProtKB">
        <authorList>
            <consortium name="Ensembl"/>
        </authorList>
    </citation>
    <scope>IDENTIFICATION</scope>
</reference>
<dbReference type="AlphaFoldDB" id="A0A9J7XSB7"/>
<evidence type="ECO:0000313" key="2">
    <source>
        <dbReference type="Proteomes" id="UP001108240"/>
    </source>
</evidence>
<organism evidence="1 2">
    <name type="scientific">Cyprinus carpio carpio</name>
    <dbReference type="NCBI Taxonomy" id="630221"/>
    <lineage>
        <taxon>Eukaryota</taxon>
        <taxon>Metazoa</taxon>
        <taxon>Chordata</taxon>
        <taxon>Craniata</taxon>
        <taxon>Vertebrata</taxon>
        <taxon>Euteleostomi</taxon>
        <taxon>Actinopterygii</taxon>
        <taxon>Neopterygii</taxon>
        <taxon>Teleostei</taxon>
        <taxon>Ostariophysi</taxon>
        <taxon>Cypriniformes</taxon>
        <taxon>Cyprinidae</taxon>
        <taxon>Cyprininae</taxon>
        <taxon>Cyprinus</taxon>
    </lineage>
</organism>
<dbReference type="InterPro" id="IPR026193">
    <property type="entry name" value="NDUFV3"/>
</dbReference>
<dbReference type="GO" id="GO:0005739">
    <property type="term" value="C:mitochondrion"/>
    <property type="evidence" value="ECO:0007669"/>
    <property type="project" value="InterPro"/>
</dbReference>
<protein>
    <submittedName>
        <fullName evidence="1">NADH:ubiquinone oxidoreductase subunit V3</fullName>
    </submittedName>
</protein>
<dbReference type="PANTHER" id="PTHR17117">
    <property type="entry name" value="NADH-UBIQUINONE OXIDOREDUCTASE"/>
    <property type="match status" value="1"/>
</dbReference>
<evidence type="ECO:0000313" key="1">
    <source>
        <dbReference type="Ensembl" id="ENSCCRP00000108640.1"/>
    </source>
</evidence>
<keyword evidence="2" id="KW-1185">Reference proteome</keyword>
<dbReference type="Proteomes" id="UP001108240">
    <property type="component" value="Unplaced"/>
</dbReference>
<dbReference type="PANTHER" id="PTHR17117:SF3">
    <property type="entry name" value="NADH DEHYDROGENASE [UBIQUINONE] FLAVOPROTEIN 3, MITOCHONDRIAL"/>
    <property type="match status" value="1"/>
</dbReference>
<reference evidence="1" key="1">
    <citation type="submission" date="2025-08" db="UniProtKB">
        <authorList>
            <consortium name="Ensembl"/>
        </authorList>
    </citation>
    <scope>IDENTIFICATION</scope>
</reference>
<dbReference type="GO" id="GO:0045271">
    <property type="term" value="C:respiratory chain complex I"/>
    <property type="evidence" value="ECO:0007669"/>
    <property type="project" value="InterPro"/>
</dbReference>